<feature type="transmembrane region" description="Helical" evidence="1">
    <location>
        <begin position="176"/>
        <end position="194"/>
    </location>
</feature>
<keyword evidence="1" id="KW-0812">Transmembrane</keyword>
<evidence type="ECO:0000259" key="2">
    <source>
        <dbReference type="Pfam" id="PF16401"/>
    </source>
</evidence>
<feature type="domain" description="DUF5009" evidence="2">
    <location>
        <begin position="4"/>
        <end position="257"/>
    </location>
</feature>
<feature type="transmembrane region" description="Helical" evidence="1">
    <location>
        <begin position="240"/>
        <end position="263"/>
    </location>
</feature>
<keyword evidence="3" id="KW-0808">Transferase</keyword>
<dbReference type="Pfam" id="PF16401">
    <property type="entry name" value="DUF5009"/>
    <property type="match status" value="1"/>
</dbReference>
<feature type="transmembrane region" description="Helical" evidence="1">
    <location>
        <begin position="301"/>
        <end position="319"/>
    </location>
</feature>
<feature type="transmembrane region" description="Helical" evidence="1">
    <location>
        <begin position="275"/>
        <end position="295"/>
    </location>
</feature>
<keyword evidence="4" id="KW-1185">Reference proteome</keyword>
<keyword evidence="3" id="KW-0012">Acyltransferase</keyword>
<feature type="transmembrane region" description="Helical" evidence="1">
    <location>
        <begin position="201"/>
        <end position="220"/>
    </location>
</feature>
<organism evidence="3 4">
    <name type="scientific">Chitinophaga polysaccharea</name>
    <dbReference type="NCBI Taxonomy" id="1293035"/>
    <lineage>
        <taxon>Bacteria</taxon>
        <taxon>Pseudomonadati</taxon>
        <taxon>Bacteroidota</taxon>
        <taxon>Chitinophagia</taxon>
        <taxon>Chitinophagales</taxon>
        <taxon>Chitinophagaceae</taxon>
        <taxon>Chitinophaga</taxon>
    </lineage>
</organism>
<gene>
    <name evidence="3" type="ORF">FHW36_108109</name>
</gene>
<feature type="transmembrane region" description="Helical" evidence="1">
    <location>
        <begin position="12"/>
        <end position="33"/>
    </location>
</feature>
<feature type="transmembrane region" description="Helical" evidence="1">
    <location>
        <begin position="326"/>
        <end position="347"/>
    </location>
</feature>
<feature type="transmembrane region" description="Helical" evidence="1">
    <location>
        <begin position="428"/>
        <end position="450"/>
    </location>
</feature>
<dbReference type="EMBL" id="VIWO01000008">
    <property type="protein sequence ID" value="TWF35753.1"/>
    <property type="molecule type" value="Genomic_DNA"/>
</dbReference>
<proteinExistence type="predicted"/>
<feature type="transmembrane region" description="Helical" evidence="1">
    <location>
        <begin position="85"/>
        <end position="105"/>
    </location>
</feature>
<keyword evidence="1" id="KW-0472">Membrane</keyword>
<dbReference type="PANTHER" id="PTHR31061">
    <property type="entry name" value="LD22376P"/>
    <property type="match status" value="1"/>
</dbReference>
<comment type="caution">
    <text evidence="3">The sequence shown here is derived from an EMBL/GenBank/DDBJ whole genome shotgun (WGS) entry which is preliminary data.</text>
</comment>
<name>A0A561PC98_9BACT</name>
<feature type="transmembrane region" description="Helical" evidence="1">
    <location>
        <begin position="142"/>
        <end position="161"/>
    </location>
</feature>
<dbReference type="RefSeq" id="WP_145672988.1">
    <property type="nucleotide sequence ID" value="NZ_VIWO01000008.1"/>
</dbReference>
<evidence type="ECO:0000313" key="4">
    <source>
        <dbReference type="Proteomes" id="UP000320811"/>
    </source>
</evidence>
<reference evidence="3 4" key="1">
    <citation type="submission" date="2019-06" db="EMBL/GenBank/DDBJ databases">
        <title>Sorghum-associated microbial communities from plants grown in Nebraska, USA.</title>
        <authorList>
            <person name="Schachtman D."/>
        </authorList>
    </citation>
    <scope>NUCLEOTIDE SEQUENCE [LARGE SCALE GENOMIC DNA]</scope>
    <source>
        <strain evidence="3 4">1209</strain>
    </source>
</reference>
<evidence type="ECO:0000256" key="1">
    <source>
        <dbReference type="SAM" id="Phobius"/>
    </source>
</evidence>
<evidence type="ECO:0000313" key="3">
    <source>
        <dbReference type="EMBL" id="TWF35753.1"/>
    </source>
</evidence>
<feature type="transmembrane region" description="Helical" evidence="1">
    <location>
        <begin position="53"/>
        <end position="73"/>
    </location>
</feature>
<feature type="transmembrane region" description="Helical" evidence="1">
    <location>
        <begin position="399"/>
        <end position="422"/>
    </location>
</feature>
<dbReference type="AlphaFoldDB" id="A0A561PC98"/>
<sequence length="459" mass="50932">MKQRNQSLDALRGLAIFGMVLAGSIAFGILPAWMYHAQEPPPAHQFNPQLPGISWVDLVFPFFLFSMGAAIPLSLKKRIQEKAGFPAIVGLAVKRYLLLVFFALFSRQMAHAAPGTTGYAVAILAFGLLFVLFFQPPAGSRLWRILKGTAIVVTAVLLYVLPFEDNKGFSLYNSDIIILILANVSFAGICWWYITRNHPLWRLALLPLLAGIYLGGAQPGNWCYTWLHSSPLPWMYQAGFLKYLFILLPGTLAGDWMLQYGAATKVPDAGEIVRIRLAGNFAAAVLLCNVCLLFGRYTTTNMVATLGGLLLCYLAVASLRREHFQLLYLFLQTGAYLVVLGLCFESFEGGIKKDPATFSYYFVTTGLAFLVLIILYALQYSKVGQIIIHYLSVTGRNPMVAYVAGNLLLLPLLQLTGVIRFFDAMGQQAATGVLRGFLFTGLVTALAAWFTRRQWYWKT</sequence>
<feature type="transmembrane region" description="Helical" evidence="1">
    <location>
        <begin position="359"/>
        <end position="378"/>
    </location>
</feature>
<dbReference type="PANTHER" id="PTHR31061:SF24">
    <property type="entry name" value="LD22376P"/>
    <property type="match status" value="1"/>
</dbReference>
<protein>
    <submittedName>
        <fullName evidence="3">Putative acyltransferase</fullName>
    </submittedName>
</protein>
<dbReference type="Proteomes" id="UP000320811">
    <property type="component" value="Unassembled WGS sequence"/>
</dbReference>
<feature type="transmembrane region" description="Helical" evidence="1">
    <location>
        <begin position="117"/>
        <end position="135"/>
    </location>
</feature>
<dbReference type="InterPro" id="IPR032176">
    <property type="entry name" value="DUF5009"/>
</dbReference>
<dbReference type="OrthoDB" id="9788724at2"/>
<dbReference type="GO" id="GO:0016746">
    <property type="term" value="F:acyltransferase activity"/>
    <property type="evidence" value="ECO:0007669"/>
    <property type="project" value="UniProtKB-KW"/>
</dbReference>
<keyword evidence="1" id="KW-1133">Transmembrane helix</keyword>
<accession>A0A561PC98</accession>